<dbReference type="GO" id="GO:0007035">
    <property type="term" value="P:vacuolar acidification"/>
    <property type="evidence" value="ECO:0007669"/>
    <property type="project" value="TreeGrafter"/>
</dbReference>
<proteinExistence type="predicted"/>
<dbReference type="GO" id="GO:0043291">
    <property type="term" value="C:RAVE complex"/>
    <property type="evidence" value="ECO:0007669"/>
    <property type="project" value="TreeGrafter"/>
</dbReference>
<keyword evidence="1" id="KW-1185">Reference proteome</keyword>
<dbReference type="WBParaSite" id="PEQ_0000450101-mRNA-1">
    <property type="protein sequence ID" value="PEQ_0000450101-mRNA-1"/>
    <property type="gene ID" value="PEQ_0000450101"/>
</dbReference>
<name>A0A914RCU4_PAREQ</name>
<reference evidence="2" key="1">
    <citation type="submission" date="2022-11" db="UniProtKB">
        <authorList>
            <consortium name="WormBaseParasite"/>
        </authorList>
    </citation>
    <scope>IDENTIFICATION</scope>
</reference>
<dbReference type="Proteomes" id="UP000887564">
    <property type="component" value="Unplaced"/>
</dbReference>
<evidence type="ECO:0000313" key="2">
    <source>
        <dbReference type="WBParaSite" id="PEQ_0000450101-mRNA-1"/>
    </source>
</evidence>
<accession>A0A914RCU4</accession>
<evidence type="ECO:0000313" key="1">
    <source>
        <dbReference type="Proteomes" id="UP000887564"/>
    </source>
</evidence>
<dbReference type="PANTHER" id="PTHR13950">
    <property type="entry name" value="RABCONNECTIN-RELATED"/>
    <property type="match status" value="1"/>
</dbReference>
<dbReference type="InterPro" id="IPR052208">
    <property type="entry name" value="DmX-like/RAVE_component"/>
</dbReference>
<organism evidence="1 2">
    <name type="scientific">Parascaris equorum</name>
    <name type="common">Equine roundworm</name>
    <dbReference type="NCBI Taxonomy" id="6256"/>
    <lineage>
        <taxon>Eukaryota</taxon>
        <taxon>Metazoa</taxon>
        <taxon>Ecdysozoa</taxon>
        <taxon>Nematoda</taxon>
        <taxon>Chromadorea</taxon>
        <taxon>Rhabditida</taxon>
        <taxon>Spirurina</taxon>
        <taxon>Ascaridomorpha</taxon>
        <taxon>Ascaridoidea</taxon>
        <taxon>Ascarididae</taxon>
        <taxon>Parascaris</taxon>
    </lineage>
</organism>
<dbReference type="PANTHER" id="PTHR13950:SF9">
    <property type="entry name" value="RABCONNECTIN-3A"/>
    <property type="match status" value="1"/>
</dbReference>
<dbReference type="AlphaFoldDB" id="A0A914RCU4"/>
<sequence length="206" mass="22890">MTAPRDLQDLLSKDEHVLQAVSDEGLFEAARLASPILPQYHPKQLIELLNSGKTRKVKAILLHVLNCLKPSDASNVSTLGQNVDISRGLSDTFDDANPEYDELDGIAPLPLYLLMSADNATDNEEGQKAANLDDESPYNSLFATEQEEEDLDEVLEMDDEYRSNARSRTNSFSADMGQMADRVSTVFTARHNRLLTDFLTHTHLPG</sequence>
<protein>
    <submittedName>
        <fullName evidence="2">Uncharacterized protein</fullName>
    </submittedName>
</protein>